<dbReference type="PANTHER" id="PTHR45754:SF3">
    <property type="entry name" value="METHYLENETETRAHYDROFOLATE REDUCTASE (NADPH)"/>
    <property type="match status" value="1"/>
</dbReference>
<dbReference type="RefSeq" id="WP_160363315.1">
    <property type="nucleotide sequence ID" value="NZ_JACEIB010000003.1"/>
</dbReference>
<comment type="cofactor">
    <cofactor evidence="1 9">
        <name>FAD</name>
        <dbReference type="ChEBI" id="CHEBI:57692"/>
    </cofactor>
</comment>
<dbReference type="GO" id="GO:0009086">
    <property type="term" value="P:methionine biosynthetic process"/>
    <property type="evidence" value="ECO:0007669"/>
    <property type="project" value="TreeGrafter"/>
</dbReference>
<dbReference type="PANTHER" id="PTHR45754">
    <property type="entry name" value="METHYLENETETRAHYDROFOLATE REDUCTASE"/>
    <property type="match status" value="1"/>
</dbReference>
<comment type="catalytic activity">
    <reaction evidence="8">
        <text>(6S)-5-methyl-5,6,7,8-tetrahydrofolate + NAD(+) = (6R)-5,10-methylene-5,6,7,8-tetrahydrofolate + NADH + H(+)</text>
        <dbReference type="Rhea" id="RHEA:19821"/>
        <dbReference type="ChEBI" id="CHEBI:15378"/>
        <dbReference type="ChEBI" id="CHEBI:15636"/>
        <dbReference type="ChEBI" id="CHEBI:18608"/>
        <dbReference type="ChEBI" id="CHEBI:57540"/>
        <dbReference type="ChEBI" id="CHEBI:57945"/>
        <dbReference type="EC" id="1.5.1.54"/>
    </reaction>
    <physiologicalReaction direction="right-to-left" evidence="8">
        <dbReference type="Rhea" id="RHEA:19823"/>
    </physiologicalReaction>
</comment>
<keyword evidence="11" id="KW-1185">Reference proteome</keyword>
<evidence type="ECO:0000256" key="5">
    <source>
        <dbReference type="ARBA" id="ARBA00022827"/>
    </source>
</evidence>
<gene>
    <name evidence="10" type="ORF">HZF05_05200</name>
</gene>
<dbReference type="GO" id="GO:0035999">
    <property type="term" value="P:tetrahydrofolate interconversion"/>
    <property type="evidence" value="ECO:0007669"/>
    <property type="project" value="UniProtKB-UniPathway"/>
</dbReference>
<evidence type="ECO:0000313" key="11">
    <source>
        <dbReference type="Proteomes" id="UP000570166"/>
    </source>
</evidence>
<evidence type="ECO:0000256" key="9">
    <source>
        <dbReference type="RuleBase" id="RU003862"/>
    </source>
</evidence>
<dbReference type="GO" id="GO:0005829">
    <property type="term" value="C:cytosol"/>
    <property type="evidence" value="ECO:0007669"/>
    <property type="project" value="TreeGrafter"/>
</dbReference>
<reference evidence="10 11" key="1">
    <citation type="submission" date="2020-07" db="EMBL/GenBank/DDBJ databases">
        <authorList>
            <person name="Sun Q."/>
        </authorList>
    </citation>
    <scope>NUCLEOTIDE SEQUENCE [LARGE SCALE GENOMIC DNA]</scope>
    <source>
        <strain evidence="10 11">CGMCC 1.13654</strain>
    </source>
</reference>
<evidence type="ECO:0000256" key="7">
    <source>
        <dbReference type="ARBA" id="ARBA00034478"/>
    </source>
</evidence>
<dbReference type="InterPro" id="IPR029041">
    <property type="entry name" value="FAD-linked_oxidoreductase-like"/>
</dbReference>
<evidence type="ECO:0000313" key="10">
    <source>
        <dbReference type="EMBL" id="MBA2933488.1"/>
    </source>
</evidence>
<comment type="pathway">
    <text evidence="2 9">One-carbon metabolism; tetrahydrofolate interconversion.</text>
</comment>
<protein>
    <recommendedName>
        <fullName evidence="9">Methylenetetrahydrofolate reductase</fullName>
    </recommendedName>
</protein>
<proteinExistence type="inferred from homology"/>
<dbReference type="UniPathway" id="UPA00193"/>
<dbReference type="Gene3D" id="3.20.20.220">
    <property type="match status" value="1"/>
</dbReference>
<accession>A0A838L7F5</accession>
<dbReference type="AlphaFoldDB" id="A0A838L7F5"/>
<evidence type="ECO:0000256" key="3">
    <source>
        <dbReference type="ARBA" id="ARBA00006743"/>
    </source>
</evidence>
<evidence type="ECO:0000256" key="2">
    <source>
        <dbReference type="ARBA" id="ARBA00004777"/>
    </source>
</evidence>
<keyword evidence="6 9" id="KW-0560">Oxidoreductase</keyword>
<keyword evidence="4 9" id="KW-0285">Flavoprotein</keyword>
<comment type="similarity">
    <text evidence="3 9">Belongs to the methylenetetrahydrofolate reductase family.</text>
</comment>
<evidence type="ECO:0000256" key="6">
    <source>
        <dbReference type="ARBA" id="ARBA00023002"/>
    </source>
</evidence>
<evidence type="ECO:0000256" key="8">
    <source>
        <dbReference type="ARBA" id="ARBA00048628"/>
    </source>
</evidence>
<organism evidence="10 11">
    <name type="scientific">Sphingomonas chungangi</name>
    <dbReference type="NCBI Taxonomy" id="2683589"/>
    <lineage>
        <taxon>Bacteria</taxon>
        <taxon>Pseudomonadati</taxon>
        <taxon>Pseudomonadota</taxon>
        <taxon>Alphaproteobacteria</taxon>
        <taxon>Sphingomonadales</taxon>
        <taxon>Sphingomonadaceae</taxon>
        <taxon>Sphingomonas</taxon>
    </lineage>
</organism>
<keyword evidence="5 9" id="KW-0274">FAD</keyword>
<name>A0A838L7F5_9SPHN</name>
<dbReference type="GO" id="GO:0071949">
    <property type="term" value="F:FAD binding"/>
    <property type="evidence" value="ECO:0007669"/>
    <property type="project" value="TreeGrafter"/>
</dbReference>
<dbReference type="InterPro" id="IPR003171">
    <property type="entry name" value="Mehydrof_redctse-like"/>
</dbReference>
<evidence type="ECO:0000256" key="1">
    <source>
        <dbReference type="ARBA" id="ARBA00001974"/>
    </source>
</evidence>
<evidence type="ECO:0000256" key="4">
    <source>
        <dbReference type="ARBA" id="ARBA00022630"/>
    </source>
</evidence>
<dbReference type="SUPFAM" id="SSF51730">
    <property type="entry name" value="FAD-linked oxidoreductase"/>
    <property type="match status" value="1"/>
</dbReference>
<comment type="caution">
    <text evidence="10">The sequence shown here is derived from an EMBL/GenBank/DDBJ whole genome shotgun (WGS) entry which is preliminary data.</text>
</comment>
<sequence length="283" mass="30273">MDWGNLSRDFSLEITRKDLGDLVDNATLLPAGSAISITYLPGDRIEDLAQVAASVRRLGLEPVPHISARRIRSDEELARFLRTLSGEAGIRRAFLIAGDLAEPLGPYADALSLVESGLLEAHGITRIGVAGYPEGHPAIPEDVLRAALADKIAAAASRGLDLEIVTQFLFDADRIADWVCTLRAQGIRHRVRVGVAGPASVQALLRYAARCGVGASAKVMAKYGVSLTRLLAQATPDRLLTRLGERLADAGEQNVKLHLYPFGGLSKTVRWMHAYAAAAPAIA</sequence>
<dbReference type="GO" id="GO:0106312">
    <property type="term" value="F:methylenetetrahydrofolate reductase (NADH) activity"/>
    <property type="evidence" value="ECO:0007669"/>
    <property type="project" value="UniProtKB-EC"/>
</dbReference>
<dbReference type="Pfam" id="PF02219">
    <property type="entry name" value="MTHFR"/>
    <property type="match status" value="1"/>
</dbReference>
<dbReference type="Proteomes" id="UP000570166">
    <property type="component" value="Unassembled WGS sequence"/>
</dbReference>
<dbReference type="EMBL" id="JACEIB010000003">
    <property type="protein sequence ID" value="MBA2933488.1"/>
    <property type="molecule type" value="Genomic_DNA"/>
</dbReference>
<comment type="pathway">
    <text evidence="7">Amino-acid biosynthesis; L-methionine biosynthesis via de novo pathway.</text>
</comment>